<dbReference type="InterPro" id="IPR004843">
    <property type="entry name" value="Calcineurin-like_PHP"/>
</dbReference>
<keyword evidence="3" id="KW-0460">Magnesium</keyword>
<dbReference type="Proteomes" id="UP000182841">
    <property type="component" value="Unassembled WGS sequence"/>
</dbReference>
<protein>
    <submittedName>
        <fullName evidence="8">4'-phosphopantetheinyl transferase EntD (Siderophore biosynthesis)</fullName>
    </submittedName>
</protein>
<feature type="region of interest" description="Disordered" evidence="4">
    <location>
        <begin position="293"/>
        <end position="334"/>
    </location>
</feature>
<dbReference type="PRINTS" id="PR01399">
    <property type="entry name" value="ENTSNTHTASED"/>
</dbReference>
<evidence type="ECO:0000256" key="1">
    <source>
        <dbReference type="ARBA" id="ARBA00022679"/>
    </source>
</evidence>
<feature type="compositionally biased region" description="Pro residues" evidence="4">
    <location>
        <begin position="311"/>
        <end position="321"/>
    </location>
</feature>
<dbReference type="GO" id="GO:0009366">
    <property type="term" value="C:enterobactin synthetase complex"/>
    <property type="evidence" value="ECO:0007669"/>
    <property type="project" value="InterPro"/>
</dbReference>
<dbReference type="Gene3D" id="3.60.21.10">
    <property type="match status" value="1"/>
</dbReference>
<keyword evidence="1 8" id="KW-0808">Transferase</keyword>
<evidence type="ECO:0000259" key="6">
    <source>
        <dbReference type="Pfam" id="PF01648"/>
    </source>
</evidence>
<evidence type="ECO:0000259" key="7">
    <source>
        <dbReference type="Pfam" id="PF17837"/>
    </source>
</evidence>
<feature type="compositionally biased region" description="Low complexity" evidence="4">
    <location>
        <begin position="564"/>
        <end position="577"/>
    </location>
</feature>
<dbReference type="InterPro" id="IPR037143">
    <property type="entry name" value="4-PPantetheinyl_Trfase_dom_sf"/>
</dbReference>
<evidence type="ECO:0000259" key="5">
    <source>
        <dbReference type="Pfam" id="PF00149"/>
    </source>
</evidence>
<reference evidence="9" key="1">
    <citation type="submission" date="2016-10" db="EMBL/GenBank/DDBJ databases">
        <authorList>
            <person name="Varghese N."/>
            <person name="Submissions S."/>
        </authorList>
    </citation>
    <scope>NUCLEOTIDE SEQUENCE [LARGE SCALE GENOMIC DNA]</scope>
    <source>
        <strain evidence="9">CGMCC 4.6825</strain>
    </source>
</reference>
<feature type="binding site" evidence="2">
    <location>
        <position position="390"/>
    </location>
    <ligand>
        <name>CoA</name>
        <dbReference type="ChEBI" id="CHEBI:57287"/>
    </ligand>
</feature>
<feature type="binding site" evidence="2">
    <location>
        <position position="497"/>
    </location>
    <ligand>
        <name>CoA</name>
        <dbReference type="ChEBI" id="CHEBI:57287"/>
    </ligand>
</feature>
<dbReference type="EMBL" id="FOGO01000010">
    <property type="protein sequence ID" value="SES15684.1"/>
    <property type="molecule type" value="Genomic_DNA"/>
</dbReference>
<dbReference type="InterPro" id="IPR041354">
    <property type="entry name" value="4PPT_N"/>
</dbReference>
<accession>A0A1H9V2U6</accession>
<dbReference type="GO" id="GO:0009239">
    <property type="term" value="P:enterobactin biosynthetic process"/>
    <property type="evidence" value="ECO:0007669"/>
    <property type="project" value="InterPro"/>
</dbReference>
<evidence type="ECO:0000256" key="2">
    <source>
        <dbReference type="PIRSR" id="PIRSR603542-1"/>
    </source>
</evidence>
<feature type="compositionally biased region" description="Low complexity" evidence="4">
    <location>
        <begin position="322"/>
        <end position="334"/>
    </location>
</feature>
<feature type="domain" description="4'-phosphopantetheinyl transferase" evidence="6">
    <location>
        <begin position="444"/>
        <end position="523"/>
    </location>
</feature>
<feature type="compositionally biased region" description="Basic and acidic residues" evidence="4">
    <location>
        <begin position="295"/>
        <end position="304"/>
    </location>
</feature>
<feature type="binding site" evidence="3">
    <location>
        <position position="450"/>
    </location>
    <ligand>
        <name>Mg(2+)</name>
        <dbReference type="ChEBI" id="CHEBI:18420"/>
    </ligand>
</feature>
<dbReference type="InterPro" id="IPR052963">
    <property type="entry name" value="Pantetheine_PDE"/>
</dbReference>
<sequence length="591" mass="64522">MPGGRLFPCGSEHCRSVTGRRGRFGRASPLADGGEHMAGRLLAVSDLHVAFRENRTLLESLRPGSDDDWLIVAGDVAERFADVEQALRLLSTRFAKVLWAPGNHELWTHPGDPVTLRGDRRYRRLVEMCRSLGVATPEDPYPVWHGAGGPVTVAPLFVLYDYSFRAPGTATKEESLRRAHEAGVVCTDEYLLHPDPYPTPDAWCRARAEWTRRRLEALPPGRRTVLVNHWPLVREPTRILRHPEFAQWCGTELTADWHRRFRAAAVVYGHLHIPRVTWHDGVRFEEVSVGYPREWQPRDPREPLRPVLPAAGPPPPAPAAPAAPAAQAPVPAASPAGESTLLGTLLPSSVAAAEAFADLPGAPADHLHPQEAQVVDHAVPRRQREFATVRQCARRAAGSLGVRPVPLLPDRRGAPQWPEGVVGAMTHCEGYRAAAVARSGEMLGVGIDAEPNEPCPAGVLDLISLEREREWVAAHARAAPGVRWDRLLFSAKESVFKVWYPLTRRELDFEEAHIEVDPHDGTFTARLLVPGPTVGGRRLDGFAGRWLCRGNLLITAITLPATAPGHGSPAPAPAAAGHGRDSGGVPRLTVP</sequence>
<dbReference type="AlphaFoldDB" id="A0A1H9V2U6"/>
<organism evidence="8 9">
    <name type="scientific">Streptomyces qinglanensis</name>
    <dbReference type="NCBI Taxonomy" id="943816"/>
    <lineage>
        <taxon>Bacteria</taxon>
        <taxon>Bacillati</taxon>
        <taxon>Actinomycetota</taxon>
        <taxon>Actinomycetes</taxon>
        <taxon>Kitasatosporales</taxon>
        <taxon>Streptomycetaceae</taxon>
        <taxon>Streptomyces</taxon>
    </lineage>
</organism>
<comment type="cofactor">
    <cofactor evidence="3">
        <name>Mg(2+)</name>
        <dbReference type="ChEBI" id="CHEBI:18420"/>
    </cofactor>
</comment>
<feature type="binding site" evidence="2">
    <location>
        <position position="507"/>
    </location>
    <ligand>
        <name>CoA</name>
        <dbReference type="ChEBI" id="CHEBI:57287"/>
    </ligand>
</feature>
<evidence type="ECO:0000256" key="4">
    <source>
        <dbReference type="SAM" id="MobiDB-lite"/>
    </source>
</evidence>
<feature type="domain" description="4'-phosphopantetheinyl transferase N-terminal" evidence="7">
    <location>
        <begin position="370"/>
        <end position="437"/>
    </location>
</feature>
<evidence type="ECO:0000256" key="3">
    <source>
        <dbReference type="PIRSR" id="PIRSR603542-2"/>
    </source>
</evidence>
<dbReference type="SUPFAM" id="SSF56214">
    <property type="entry name" value="4'-phosphopantetheinyl transferase"/>
    <property type="match status" value="1"/>
</dbReference>
<feature type="binding site" evidence="2">
    <location>
        <position position="382"/>
    </location>
    <ligand>
        <name>CoA</name>
        <dbReference type="ChEBI" id="CHEBI:57287"/>
    </ligand>
</feature>
<dbReference type="InterPro" id="IPR008278">
    <property type="entry name" value="4-PPantetheinyl_Trfase_dom"/>
</dbReference>
<feature type="binding site" evidence="2">
    <location>
        <position position="448"/>
    </location>
    <ligand>
        <name>CoA</name>
        <dbReference type="ChEBI" id="CHEBI:57287"/>
    </ligand>
</feature>
<feature type="binding site" evidence="3">
    <location>
        <position position="449"/>
    </location>
    <ligand>
        <name>Mg(2+)</name>
        <dbReference type="ChEBI" id="CHEBI:18420"/>
    </ligand>
</feature>
<dbReference type="PANTHER" id="PTHR36492">
    <property type="match status" value="1"/>
</dbReference>
<feature type="region of interest" description="Disordered" evidence="4">
    <location>
        <begin position="564"/>
        <end position="591"/>
    </location>
</feature>
<feature type="binding site" evidence="2">
    <location>
        <position position="493"/>
    </location>
    <ligand>
        <name>CoA</name>
        <dbReference type="ChEBI" id="CHEBI:57287"/>
    </ligand>
</feature>
<dbReference type="Pfam" id="PF00149">
    <property type="entry name" value="Metallophos"/>
    <property type="match status" value="1"/>
</dbReference>
<proteinExistence type="predicted"/>
<evidence type="ECO:0000313" key="9">
    <source>
        <dbReference type="Proteomes" id="UP000182841"/>
    </source>
</evidence>
<keyword evidence="9" id="KW-1185">Reference proteome</keyword>
<dbReference type="Pfam" id="PF17837">
    <property type="entry name" value="4PPT_N"/>
    <property type="match status" value="1"/>
</dbReference>
<name>A0A1H9V2U6_9ACTN</name>
<dbReference type="PANTHER" id="PTHR36492:SF2">
    <property type="entry name" value="[ACYL-CARRIER-PROTEIN] PHOSPHODIESTERASE PPTH"/>
    <property type="match status" value="1"/>
</dbReference>
<dbReference type="InterPro" id="IPR003542">
    <property type="entry name" value="Enbac_synth_compD-like"/>
</dbReference>
<dbReference type="GO" id="GO:0016787">
    <property type="term" value="F:hydrolase activity"/>
    <property type="evidence" value="ECO:0007669"/>
    <property type="project" value="InterPro"/>
</dbReference>
<dbReference type="InterPro" id="IPR029052">
    <property type="entry name" value="Metallo-depent_PP-like"/>
</dbReference>
<gene>
    <name evidence="8" type="ORF">SAMN05421870_11055</name>
</gene>
<dbReference type="Pfam" id="PF01648">
    <property type="entry name" value="ACPS"/>
    <property type="match status" value="1"/>
</dbReference>
<keyword evidence="3" id="KW-0479">Metal-binding</keyword>
<dbReference type="GO" id="GO:0008897">
    <property type="term" value="F:holo-[acyl-carrier-protein] synthase activity"/>
    <property type="evidence" value="ECO:0007669"/>
    <property type="project" value="InterPro"/>
</dbReference>
<feature type="domain" description="Calcineurin-like phosphoesterase" evidence="5">
    <location>
        <begin position="40"/>
        <end position="274"/>
    </location>
</feature>
<feature type="binding site" evidence="2">
    <location>
        <begin position="426"/>
        <end position="427"/>
    </location>
    <ligand>
        <name>CoA</name>
        <dbReference type="ChEBI" id="CHEBI:57287"/>
    </ligand>
</feature>
<dbReference type="SUPFAM" id="SSF56300">
    <property type="entry name" value="Metallo-dependent phosphatases"/>
    <property type="match status" value="1"/>
</dbReference>
<dbReference type="STRING" id="943816.AN217_23370"/>
<feature type="binding site" evidence="3">
    <location>
        <position position="448"/>
    </location>
    <ligand>
        <name>Mg(2+)</name>
        <dbReference type="ChEBI" id="CHEBI:18420"/>
    </ligand>
</feature>
<dbReference type="CDD" id="cd00838">
    <property type="entry name" value="MPP_superfamily"/>
    <property type="match status" value="1"/>
</dbReference>
<dbReference type="GO" id="GO:0000287">
    <property type="term" value="F:magnesium ion binding"/>
    <property type="evidence" value="ECO:0007669"/>
    <property type="project" value="InterPro"/>
</dbReference>
<evidence type="ECO:0000313" key="8">
    <source>
        <dbReference type="EMBL" id="SES15684.1"/>
    </source>
</evidence>